<accession>C6C0L9</accession>
<proteinExistence type="inferred from homology"/>
<dbReference type="STRING" id="526222.Desal_1089"/>
<dbReference type="Proteomes" id="UP000002601">
    <property type="component" value="Chromosome"/>
</dbReference>
<evidence type="ECO:0000313" key="8">
    <source>
        <dbReference type="EMBL" id="ACS79153.1"/>
    </source>
</evidence>
<dbReference type="CAZy" id="GH3">
    <property type="family name" value="Glycoside Hydrolase Family 3"/>
</dbReference>
<feature type="domain" description="Glycoside hydrolase family 3 N-terminal" evidence="7">
    <location>
        <begin position="30"/>
        <end position="364"/>
    </location>
</feature>
<comment type="catalytic activity">
    <reaction evidence="1">
        <text>Hydrolysis of terminal non-reducing N-acetyl-D-hexosamine residues in N-acetyl-beta-D-hexosaminides.</text>
        <dbReference type="EC" id="3.2.1.52"/>
    </reaction>
</comment>
<dbReference type="PROSITE" id="PS51257">
    <property type="entry name" value="PROKAR_LIPOPROTEIN"/>
    <property type="match status" value="1"/>
</dbReference>
<keyword evidence="5" id="KW-0326">Glycosidase</keyword>
<organism evidence="8 9">
    <name type="scientific">Maridesulfovibrio salexigens (strain ATCC 14822 / DSM 2638 / NCIMB 8403 / VKM B-1763)</name>
    <name type="common">Desulfovibrio salexigens</name>
    <dbReference type="NCBI Taxonomy" id="526222"/>
    <lineage>
        <taxon>Bacteria</taxon>
        <taxon>Pseudomonadati</taxon>
        <taxon>Thermodesulfobacteriota</taxon>
        <taxon>Desulfovibrionia</taxon>
        <taxon>Desulfovibrionales</taxon>
        <taxon>Desulfovibrionaceae</taxon>
        <taxon>Maridesulfovibrio</taxon>
    </lineage>
</organism>
<feature type="chain" id="PRO_5002962862" description="beta-N-acetylhexosaminidase" evidence="6">
    <location>
        <begin position="21"/>
        <end position="373"/>
    </location>
</feature>
<dbReference type="PANTHER" id="PTHR30480:SF13">
    <property type="entry name" value="BETA-HEXOSAMINIDASE"/>
    <property type="match status" value="1"/>
</dbReference>
<comment type="similarity">
    <text evidence="2">Belongs to the glycosyl hydrolase 3 family.</text>
</comment>
<evidence type="ECO:0000313" key="9">
    <source>
        <dbReference type="Proteomes" id="UP000002601"/>
    </source>
</evidence>
<protein>
    <recommendedName>
        <fullName evidence="3">beta-N-acetylhexosaminidase</fullName>
        <ecNumber evidence="3">3.2.1.52</ecNumber>
    </recommendedName>
</protein>
<sequence>MRKIIFILMFILAISSGCSLKTNTSNPSELDIMIGQMVMVGFRGLELSANNPVVGDIRDARVGGVILFSKDCALNSTVRNIASSSQLIKLTSDLQSYAQVPLFISIDQEGGIIKRLTGEMGFPETPSAAELGNSGDTQAAFRAGKTIGKSLKEAGINMNFAPVVDVNRNAANPVIAALQRSFSDDPRIVARFADSYIDGLHSEGIISCLKHFPGHGSSRGDSHLGFTDVTDSWDSSELYPFQKLISDNKADMVMTAHIFNARWDRKYPATLSRNVIHGLLRRKLGFEGIIVTDDMQMQAVSGEYGFKEGVYRAVKAGADILLFGNNLIYEPGLGTKAVSTLKQLVHEGKITERRIRQSYDRIMREKQGMGAAN</sequence>
<gene>
    <name evidence="8" type="ordered locus">Desal_1089</name>
</gene>
<reference evidence="8 9" key="1">
    <citation type="submission" date="2009-06" db="EMBL/GenBank/DDBJ databases">
        <title>Complete sequence of Desulfovibrio salexigens DSM 2638.</title>
        <authorList>
            <consortium name="US DOE Joint Genome Institute"/>
            <person name="Lucas S."/>
            <person name="Copeland A."/>
            <person name="Lapidus A."/>
            <person name="Glavina del Rio T."/>
            <person name="Tice H."/>
            <person name="Bruce D."/>
            <person name="Goodwin L."/>
            <person name="Pitluck S."/>
            <person name="Munk A.C."/>
            <person name="Brettin T."/>
            <person name="Detter J.C."/>
            <person name="Han C."/>
            <person name="Tapia R."/>
            <person name="Larimer F."/>
            <person name="Land M."/>
            <person name="Hauser L."/>
            <person name="Kyrpides N."/>
            <person name="Anderson I."/>
            <person name="Wall J.D."/>
            <person name="Arkin A.P."/>
            <person name="Dehal P."/>
            <person name="Chivian D."/>
            <person name="Giles B."/>
            <person name="Hazen T.C."/>
        </authorList>
    </citation>
    <scope>NUCLEOTIDE SEQUENCE [LARGE SCALE GENOMIC DNA]</scope>
    <source>
        <strain evidence="9">ATCC 14822 / DSM 2638 / NCIMB 8403 / VKM B-1763</strain>
    </source>
</reference>
<evidence type="ECO:0000259" key="7">
    <source>
        <dbReference type="Pfam" id="PF00933"/>
    </source>
</evidence>
<evidence type="ECO:0000256" key="4">
    <source>
        <dbReference type="ARBA" id="ARBA00022801"/>
    </source>
</evidence>
<dbReference type="GO" id="GO:0009254">
    <property type="term" value="P:peptidoglycan turnover"/>
    <property type="evidence" value="ECO:0007669"/>
    <property type="project" value="TreeGrafter"/>
</dbReference>
<dbReference type="eggNOG" id="COG1472">
    <property type="taxonomic scope" value="Bacteria"/>
</dbReference>
<name>C6C0L9_MARSD</name>
<dbReference type="InterPro" id="IPR001764">
    <property type="entry name" value="Glyco_hydro_3_N"/>
</dbReference>
<dbReference type="AlphaFoldDB" id="C6C0L9"/>
<dbReference type="InterPro" id="IPR017853">
    <property type="entry name" value="GH"/>
</dbReference>
<evidence type="ECO:0000256" key="3">
    <source>
        <dbReference type="ARBA" id="ARBA00012663"/>
    </source>
</evidence>
<dbReference type="PANTHER" id="PTHR30480">
    <property type="entry name" value="BETA-HEXOSAMINIDASE-RELATED"/>
    <property type="match status" value="1"/>
</dbReference>
<dbReference type="InterPro" id="IPR036962">
    <property type="entry name" value="Glyco_hydro_3_N_sf"/>
</dbReference>
<dbReference type="KEGG" id="dsa:Desal_1089"/>
<dbReference type="Pfam" id="PF00933">
    <property type="entry name" value="Glyco_hydro_3"/>
    <property type="match status" value="1"/>
</dbReference>
<evidence type="ECO:0000256" key="5">
    <source>
        <dbReference type="ARBA" id="ARBA00023295"/>
    </source>
</evidence>
<dbReference type="InterPro" id="IPR050226">
    <property type="entry name" value="NagZ_Beta-hexosaminidase"/>
</dbReference>
<keyword evidence="9" id="KW-1185">Reference proteome</keyword>
<dbReference type="GO" id="GO:0004563">
    <property type="term" value="F:beta-N-acetylhexosaminidase activity"/>
    <property type="evidence" value="ECO:0007669"/>
    <property type="project" value="UniProtKB-EC"/>
</dbReference>
<feature type="signal peptide" evidence="6">
    <location>
        <begin position="1"/>
        <end position="20"/>
    </location>
</feature>
<dbReference type="RefSeq" id="WP_015850972.1">
    <property type="nucleotide sequence ID" value="NC_012881.1"/>
</dbReference>
<dbReference type="HOGENOM" id="CLU_008392_0_3_7"/>
<dbReference type="Gene3D" id="3.20.20.300">
    <property type="entry name" value="Glycoside hydrolase, family 3, N-terminal domain"/>
    <property type="match status" value="1"/>
</dbReference>
<evidence type="ECO:0000256" key="1">
    <source>
        <dbReference type="ARBA" id="ARBA00001231"/>
    </source>
</evidence>
<keyword evidence="4 8" id="KW-0378">Hydrolase</keyword>
<evidence type="ECO:0000256" key="2">
    <source>
        <dbReference type="ARBA" id="ARBA00005336"/>
    </source>
</evidence>
<dbReference type="GO" id="GO:0005975">
    <property type="term" value="P:carbohydrate metabolic process"/>
    <property type="evidence" value="ECO:0007669"/>
    <property type="project" value="InterPro"/>
</dbReference>
<evidence type="ECO:0000256" key="6">
    <source>
        <dbReference type="SAM" id="SignalP"/>
    </source>
</evidence>
<keyword evidence="6" id="KW-0732">Signal</keyword>
<dbReference type="EC" id="3.2.1.52" evidence="3"/>
<dbReference type="OrthoDB" id="9781691at2"/>
<dbReference type="SUPFAM" id="SSF51445">
    <property type="entry name" value="(Trans)glycosidases"/>
    <property type="match status" value="1"/>
</dbReference>
<dbReference type="EMBL" id="CP001649">
    <property type="protein sequence ID" value="ACS79153.1"/>
    <property type="molecule type" value="Genomic_DNA"/>
</dbReference>